<dbReference type="EMBL" id="CAJOBD010000755">
    <property type="protein sequence ID" value="CAF3715277.1"/>
    <property type="molecule type" value="Genomic_DNA"/>
</dbReference>
<dbReference type="Proteomes" id="UP000663864">
    <property type="component" value="Unassembled WGS sequence"/>
</dbReference>
<dbReference type="AlphaFoldDB" id="A0A814VLJ1"/>
<protein>
    <submittedName>
        <fullName evidence="1">Uncharacterized protein</fullName>
    </submittedName>
</protein>
<evidence type="ECO:0000313" key="3">
    <source>
        <dbReference type="Proteomes" id="UP000663864"/>
    </source>
</evidence>
<dbReference type="EMBL" id="CAJNOT010001375">
    <property type="protein sequence ID" value="CAF1190032.1"/>
    <property type="molecule type" value="Genomic_DNA"/>
</dbReference>
<sequence length="89" mass="9188">MYGGNPFIMAELASDMWIERNIPGGLNSRMGTYLDNMMGGNPNPTFPQLYGGYGGYGGGFGGYGGGFGGYGGGFGGYGGGFGYPYGGWY</sequence>
<proteinExistence type="predicted"/>
<reference evidence="1" key="1">
    <citation type="submission" date="2021-02" db="EMBL/GenBank/DDBJ databases">
        <authorList>
            <person name="Nowell W R."/>
        </authorList>
    </citation>
    <scope>NUCLEOTIDE SEQUENCE</scope>
</reference>
<comment type="caution">
    <text evidence="1">The sequence shown here is derived from an EMBL/GenBank/DDBJ whole genome shotgun (WGS) entry which is preliminary data.</text>
</comment>
<accession>A0A814VLJ1</accession>
<dbReference type="Proteomes" id="UP000663836">
    <property type="component" value="Unassembled WGS sequence"/>
</dbReference>
<evidence type="ECO:0000313" key="2">
    <source>
        <dbReference type="EMBL" id="CAF3715277.1"/>
    </source>
</evidence>
<organism evidence="1 3">
    <name type="scientific">Rotaria sordida</name>
    <dbReference type="NCBI Taxonomy" id="392033"/>
    <lineage>
        <taxon>Eukaryota</taxon>
        <taxon>Metazoa</taxon>
        <taxon>Spiralia</taxon>
        <taxon>Gnathifera</taxon>
        <taxon>Rotifera</taxon>
        <taxon>Eurotatoria</taxon>
        <taxon>Bdelloidea</taxon>
        <taxon>Philodinida</taxon>
        <taxon>Philodinidae</taxon>
        <taxon>Rotaria</taxon>
    </lineage>
</organism>
<evidence type="ECO:0000313" key="1">
    <source>
        <dbReference type="EMBL" id="CAF1190032.1"/>
    </source>
</evidence>
<gene>
    <name evidence="2" type="ORF">JBS370_LOCUS10430</name>
    <name evidence="1" type="ORF">ZHD862_LOCUS22249</name>
</gene>
<name>A0A814VLJ1_9BILA</name>